<dbReference type="Pfam" id="PF05042">
    <property type="entry name" value="Caleosin"/>
    <property type="match status" value="1"/>
</dbReference>
<evidence type="ECO:0000256" key="1">
    <source>
        <dbReference type="ARBA" id="ARBA00006765"/>
    </source>
</evidence>
<organism evidence="4 5">
    <name type="scientific">Apiospora phragmitis</name>
    <dbReference type="NCBI Taxonomy" id="2905665"/>
    <lineage>
        <taxon>Eukaryota</taxon>
        <taxon>Fungi</taxon>
        <taxon>Dikarya</taxon>
        <taxon>Ascomycota</taxon>
        <taxon>Pezizomycotina</taxon>
        <taxon>Sordariomycetes</taxon>
        <taxon>Xylariomycetidae</taxon>
        <taxon>Amphisphaeriales</taxon>
        <taxon>Apiosporaceae</taxon>
        <taxon>Apiospora</taxon>
    </lineage>
</organism>
<dbReference type="EMBL" id="JAQQWL010000013">
    <property type="protein sequence ID" value="KAK8042449.1"/>
    <property type="molecule type" value="Genomic_DNA"/>
</dbReference>
<evidence type="ECO:0000313" key="4">
    <source>
        <dbReference type="EMBL" id="KAK8042449.1"/>
    </source>
</evidence>
<reference evidence="4 5" key="1">
    <citation type="submission" date="2023-01" db="EMBL/GenBank/DDBJ databases">
        <title>Analysis of 21 Apiospora genomes using comparative genomics revels a genus with tremendous synthesis potential of carbohydrate active enzymes and secondary metabolites.</title>
        <authorList>
            <person name="Sorensen T."/>
        </authorList>
    </citation>
    <scope>NUCLEOTIDE SEQUENCE [LARGE SCALE GENOMIC DNA]</scope>
    <source>
        <strain evidence="4 5">CBS 135458</strain>
    </source>
</reference>
<dbReference type="RefSeq" id="XP_066709302.1">
    <property type="nucleotide sequence ID" value="XM_066864341.1"/>
</dbReference>
<feature type="transmembrane region" description="Helical" evidence="3">
    <location>
        <begin position="113"/>
        <end position="132"/>
    </location>
</feature>
<sequence>MESIMETYADAVKLEPSEAEDLHAKQPKYAITNGVAPPVVGSIPEVLVTVQRKPFLQPEDDERLPHTETAGTTEGGWSEKHRDKTVLQQHCEFFDSDRDGVIWPLDTFRGFRAVGFGYILSLLSVFIIHGNFSYPTGGSWFPDPFFRIYLERIHKDKHGSDTQTYDAEGRFVPQKFEDIFAKYAEGRDYLTISDIANVLKGQRVIMDPVGWFGAFFEWLATYLMLWPEDGKITKEDIRRVYDGSIFQVMADRRAKKNKD</sequence>
<evidence type="ECO:0000256" key="2">
    <source>
        <dbReference type="SAM" id="MobiDB-lite"/>
    </source>
</evidence>
<comment type="caution">
    <text evidence="4">The sequence shown here is derived from an EMBL/GenBank/DDBJ whole genome shotgun (WGS) entry which is preliminary data.</text>
</comment>
<keyword evidence="3" id="KW-0812">Transmembrane</keyword>
<evidence type="ECO:0000313" key="5">
    <source>
        <dbReference type="Proteomes" id="UP001480595"/>
    </source>
</evidence>
<dbReference type="GeneID" id="92097404"/>
<gene>
    <name evidence="4" type="ORF">PG994_012932</name>
</gene>
<dbReference type="InterPro" id="IPR007736">
    <property type="entry name" value="Caleosin-related"/>
</dbReference>
<dbReference type="PANTHER" id="PTHR31495">
    <property type="entry name" value="PEROXYGENASE 3-RELATED"/>
    <property type="match status" value="1"/>
</dbReference>
<comment type="similarity">
    <text evidence="1">Belongs to the caleosin family.</text>
</comment>
<name>A0ABR1T770_9PEZI</name>
<feature type="region of interest" description="Disordered" evidence="2">
    <location>
        <begin position="58"/>
        <end position="81"/>
    </location>
</feature>
<keyword evidence="3" id="KW-0472">Membrane</keyword>
<keyword evidence="3" id="KW-1133">Transmembrane helix</keyword>
<evidence type="ECO:0008006" key="6">
    <source>
        <dbReference type="Google" id="ProtNLM"/>
    </source>
</evidence>
<feature type="transmembrane region" description="Helical" evidence="3">
    <location>
        <begin position="209"/>
        <end position="226"/>
    </location>
</feature>
<keyword evidence="5" id="KW-1185">Reference proteome</keyword>
<accession>A0ABR1T770</accession>
<protein>
    <recommendedName>
        <fullName evidence="6">Caleosin</fullName>
    </recommendedName>
</protein>
<evidence type="ECO:0000256" key="3">
    <source>
        <dbReference type="SAM" id="Phobius"/>
    </source>
</evidence>
<proteinExistence type="inferred from homology"/>
<dbReference type="PANTHER" id="PTHR31495:SF0">
    <property type="entry name" value="BINDING PROTEIN CALEOSIN, PUTATIVE (AFU_ORTHOLOGUE AFUA_5G13750)-RELATED"/>
    <property type="match status" value="1"/>
</dbReference>
<dbReference type="Proteomes" id="UP001480595">
    <property type="component" value="Unassembled WGS sequence"/>
</dbReference>